<comment type="similarity">
    <text evidence="2">Belongs to the glycosyl hydrolase 29 family.</text>
</comment>
<dbReference type="PANTHER" id="PTHR10030">
    <property type="entry name" value="ALPHA-L-FUCOSIDASE"/>
    <property type="match status" value="1"/>
</dbReference>
<name>A0A8H4F4C8_MUCCL</name>
<keyword evidence="5" id="KW-0378">Hydrolase</keyword>
<dbReference type="EC" id="3.2.1.51" evidence="3"/>
<dbReference type="InterPro" id="IPR016286">
    <property type="entry name" value="FUC_metazoa-typ"/>
</dbReference>
<evidence type="ECO:0000313" key="10">
    <source>
        <dbReference type="Proteomes" id="UP000469890"/>
    </source>
</evidence>
<feature type="domain" description="Glycoside hydrolase family 29 N-terminal" evidence="8">
    <location>
        <begin position="313"/>
        <end position="663"/>
    </location>
</feature>
<keyword evidence="4 7" id="KW-0732">Signal</keyword>
<evidence type="ECO:0000256" key="6">
    <source>
        <dbReference type="ARBA" id="ARBA00023295"/>
    </source>
</evidence>
<dbReference type="AlphaFoldDB" id="A0A8H4F4C8"/>
<evidence type="ECO:0000313" key="9">
    <source>
        <dbReference type="EMBL" id="KAF1805832.1"/>
    </source>
</evidence>
<dbReference type="InterPro" id="IPR057739">
    <property type="entry name" value="Glyco_hydro_29_N"/>
</dbReference>
<dbReference type="Gene3D" id="3.20.20.80">
    <property type="entry name" value="Glycosidases"/>
    <property type="match status" value="1"/>
</dbReference>
<keyword evidence="6" id="KW-0326">Glycosidase</keyword>
<dbReference type="EMBL" id="JAAECE010000002">
    <property type="protein sequence ID" value="KAF1805832.1"/>
    <property type="molecule type" value="Genomic_DNA"/>
</dbReference>
<dbReference type="GO" id="GO:0004560">
    <property type="term" value="F:alpha-L-fucosidase activity"/>
    <property type="evidence" value="ECO:0007669"/>
    <property type="project" value="UniProtKB-EC"/>
</dbReference>
<gene>
    <name evidence="9" type="ORF">FB192DRAFT_1456000</name>
</gene>
<feature type="signal peptide" evidence="7">
    <location>
        <begin position="1"/>
        <end position="17"/>
    </location>
</feature>
<dbReference type="InterPro" id="IPR000933">
    <property type="entry name" value="Glyco_hydro_29"/>
</dbReference>
<evidence type="ECO:0000256" key="1">
    <source>
        <dbReference type="ARBA" id="ARBA00004071"/>
    </source>
</evidence>
<evidence type="ECO:0000256" key="3">
    <source>
        <dbReference type="ARBA" id="ARBA00012662"/>
    </source>
</evidence>
<evidence type="ECO:0000256" key="4">
    <source>
        <dbReference type="ARBA" id="ARBA00022729"/>
    </source>
</evidence>
<evidence type="ECO:0000256" key="7">
    <source>
        <dbReference type="SAM" id="SignalP"/>
    </source>
</evidence>
<feature type="chain" id="PRO_5034424072" description="alpha-L-fucosidase" evidence="7">
    <location>
        <begin position="18"/>
        <end position="765"/>
    </location>
</feature>
<organism evidence="9 10">
    <name type="scientific">Mucor circinelloides f. lusitanicus</name>
    <name type="common">Mucor racemosus var. lusitanicus</name>
    <dbReference type="NCBI Taxonomy" id="29924"/>
    <lineage>
        <taxon>Eukaryota</taxon>
        <taxon>Fungi</taxon>
        <taxon>Fungi incertae sedis</taxon>
        <taxon>Mucoromycota</taxon>
        <taxon>Mucoromycotina</taxon>
        <taxon>Mucoromycetes</taxon>
        <taxon>Mucorales</taxon>
        <taxon>Mucorineae</taxon>
        <taxon>Mucoraceae</taxon>
        <taxon>Mucor</taxon>
    </lineage>
</organism>
<dbReference type="SUPFAM" id="SSF51445">
    <property type="entry name" value="(Trans)glycosidases"/>
    <property type="match status" value="1"/>
</dbReference>
<comment type="caution">
    <text evidence="9">The sequence shown here is derived from an EMBL/GenBank/DDBJ whole genome shotgun (WGS) entry which is preliminary data.</text>
</comment>
<dbReference type="InterPro" id="IPR017853">
    <property type="entry name" value="GH"/>
</dbReference>
<sequence length="765" mass="86611">MLFLLYILLACVGLYHASPFLYDRDESMHINLDPWLNNKAFGAMNADFDGVGTHFKADSFQHPELLIHYKRPTTTSTSDNIQQSTANDVVIPLQQQQRAATRNVTLGALYMLVSCSHGPCTLDITITYSDATRDRSTLSLPDWQDQYTSQMERYQAIQYTLSNSNQGALFSVPIFVHPSKIPVSMTIPSTATKEAALHVFAITAYTTQPSLLVASIRPTHEWIHDQHQVVQVNLHNFHSKWVQHARVHVSSSQVSTIEAGHIKAIAPGHTRSVRVIVQANSTSSNTLVSVQWTLAGTSNSMRTIEAPLVLLQTSTTQFTSTPASVQQHRSPNWLKQSKFGIFIHWGLYSVPAWAPVGQSYAEWYWWRMNHKDDAAFAYHRQHYGEQFEYDDFLAQWKPTAFDPQGWLRLIDQSRAKYFVFTTKHHDGIALFDTHVTDRSTMHLLQPNRDFVKELMDVAETEYPHLKRGLYFSLPEWYHPQYKDDSLGWQGPPLNPYTEQRVPYTGSRTIHDFVNELQVPQFQELVQYKPDILWCDIGGIHNSSVWQSNYFNQALASGRQVAVNDRCGDTSASDFTTIEYKAVTDTPTRFWEATRGMDPYSFGYNRETSPEAYASALDLIKDLVDAVSRGGNFLLNIGPKASGEVPQPMVDRLTSIGSWLDVVGQGVFDSVPYWIASAQDELRFTASLDGTAVYVFSFSEHFKGHGSIEITTPLYVLQDNTRITLLNDNSTAVQWRHTSSGSIMLEFDLARTASEDMLVFKISCLL</sequence>
<dbReference type="Proteomes" id="UP000469890">
    <property type="component" value="Unassembled WGS sequence"/>
</dbReference>
<evidence type="ECO:0000256" key="2">
    <source>
        <dbReference type="ARBA" id="ARBA00007951"/>
    </source>
</evidence>
<comment type="function">
    <text evidence="1">Alpha-L-fucosidase is responsible for hydrolyzing the alpha-1,6-linked fucose joined to the reducing-end N-acetylglucosamine of the carbohydrate moieties of glycoproteins.</text>
</comment>
<protein>
    <recommendedName>
        <fullName evidence="3">alpha-L-fucosidase</fullName>
        <ecNumber evidence="3">3.2.1.51</ecNumber>
    </recommendedName>
</protein>
<evidence type="ECO:0000259" key="8">
    <source>
        <dbReference type="Pfam" id="PF01120"/>
    </source>
</evidence>
<dbReference type="Pfam" id="PF01120">
    <property type="entry name" value="Alpha_L_fucos"/>
    <property type="match status" value="1"/>
</dbReference>
<reference evidence="9 10" key="1">
    <citation type="submission" date="2019-09" db="EMBL/GenBank/DDBJ databases">
        <authorList>
            <consortium name="DOE Joint Genome Institute"/>
            <person name="Mondo S.J."/>
            <person name="Navarro-Mendoza M.I."/>
            <person name="Perez-Arques C."/>
            <person name="Panchal S."/>
            <person name="Nicolas F.E."/>
            <person name="Ganguly P."/>
            <person name="Pangilinan J."/>
            <person name="Grigoriev I."/>
            <person name="Heitman J."/>
            <person name="Sanya K."/>
            <person name="Garre V."/>
        </authorList>
    </citation>
    <scope>NUCLEOTIDE SEQUENCE [LARGE SCALE GENOMIC DNA]</scope>
    <source>
        <strain evidence="9 10">MU402</strain>
    </source>
</reference>
<dbReference type="PANTHER" id="PTHR10030:SF37">
    <property type="entry name" value="ALPHA-L-FUCOSIDASE-RELATED"/>
    <property type="match status" value="1"/>
</dbReference>
<dbReference type="SMART" id="SM00812">
    <property type="entry name" value="Alpha_L_fucos"/>
    <property type="match status" value="1"/>
</dbReference>
<evidence type="ECO:0000256" key="5">
    <source>
        <dbReference type="ARBA" id="ARBA00022801"/>
    </source>
</evidence>
<accession>A0A8H4F4C8</accession>
<dbReference type="GO" id="GO:0016139">
    <property type="term" value="P:glycoside catabolic process"/>
    <property type="evidence" value="ECO:0007669"/>
    <property type="project" value="TreeGrafter"/>
</dbReference>
<dbReference type="PRINTS" id="PR00741">
    <property type="entry name" value="GLHYDRLASE29"/>
</dbReference>
<dbReference type="GO" id="GO:0006004">
    <property type="term" value="P:fucose metabolic process"/>
    <property type="evidence" value="ECO:0007669"/>
    <property type="project" value="InterPro"/>
</dbReference>
<proteinExistence type="inferred from homology"/>